<protein>
    <recommendedName>
        <fullName evidence="2">Beta-ketoacyl synthase C-terminal domain-containing protein</fullName>
    </recommendedName>
</protein>
<reference evidence="3" key="1">
    <citation type="submission" date="2021-02" db="EMBL/GenBank/DDBJ databases">
        <title>Genome sequence Cadophora malorum strain M34.</title>
        <authorList>
            <person name="Stefanovic E."/>
            <person name="Vu D."/>
            <person name="Scully C."/>
            <person name="Dijksterhuis J."/>
            <person name="Roader J."/>
            <person name="Houbraken J."/>
        </authorList>
    </citation>
    <scope>NUCLEOTIDE SEQUENCE</scope>
    <source>
        <strain evidence="3">M34</strain>
    </source>
</reference>
<dbReference type="InterPro" id="IPR014031">
    <property type="entry name" value="Ketoacyl_synth_C"/>
</dbReference>
<dbReference type="GO" id="GO:0006633">
    <property type="term" value="P:fatty acid biosynthetic process"/>
    <property type="evidence" value="ECO:0007669"/>
    <property type="project" value="TreeGrafter"/>
</dbReference>
<feature type="domain" description="Beta-ketoacyl synthase C-terminal" evidence="2">
    <location>
        <begin position="4"/>
        <end position="36"/>
    </location>
</feature>
<dbReference type="InterPro" id="IPR016039">
    <property type="entry name" value="Thiolase-like"/>
</dbReference>
<dbReference type="PANTHER" id="PTHR43775:SF22">
    <property type="entry name" value="SYNTHASE, PUTATIVE (JCVI)-RELATED"/>
    <property type="match status" value="1"/>
</dbReference>
<dbReference type="Gene3D" id="3.40.366.10">
    <property type="entry name" value="Malonyl-Coenzyme A Acyl Carrier Protein, domain 2"/>
    <property type="match status" value="1"/>
</dbReference>
<evidence type="ECO:0000259" key="2">
    <source>
        <dbReference type="Pfam" id="PF02801"/>
    </source>
</evidence>
<dbReference type="GO" id="GO:0044550">
    <property type="term" value="P:secondary metabolite biosynthetic process"/>
    <property type="evidence" value="ECO:0007669"/>
    <property type="project" value="TreeGrafter"/>
</dbReference>
<keyword evidence="4" id="KW-1185">Reference proteome</keyword>
<name>A0A8H7W6B6_9HELO</name>
<dbReference type="PANTHER" id="PTHR43775">
    <property type="entry name" value="FATTY ACID SYNTHASE"/>
    <property type="match status" value="1"/>
</dbReference>
<keyword evidence="1" id="KW-0511">Multifunctional enzyme</keyword>
<dbReference type="InterPro" id="IPR001227">
    <property type="entry name" value="Ac_transferase_dom_sf"/>
</dbReference>
<dbReference type="SUPFAM" id="SSF53901">
    <property type="entry name" value="Thiolase-like"/>
    <property type="match status" value="1"/>
</dbReference>
<dbReference type="InterPro" id="IPR050091">
    <property type="entry name" value="PKS_NRPS_Biosynth_Enz"/>
</dbReference>
<accession>A0A8H7W6B6</accession>
<dbReference type="EMBL" id="JAFJYH010000288">
    <property type="protein sequence ID" value="KAG4413938.1"/>
    <property type="molecule type" value="Genomic_DNA"/>
</dbReference>
<sequence length="241" mass="26357">MLNLYSKNRPEDAPCYIGSIKLNVGHLEAGAGCANLKSLSQKIDWANAGIKVSREIINWPAVKAVRRAAICSYGYGGTVLHAVIEQAPRVPRSEYTYKQVDEPTALHLISTNERRVPVYARAPHDWRTGDGVENSTNSIGDALASRRGHHDFITAIVPSSRQEATELLNTFANGTGGNQLNASRVMSKNDTRVIWMFSGHGAQGADIGKELLAKGPVFRGVVEDLAPREFKSRQGFAQFKL</sequence>
<proteinExistence type="predicted"/>
<gene>
    <name evidence="3" type="ORF">IFR04_012905</name>
</gene>
<comment type="caution">
    <text evidence="3">The sequence shown here is derived from an EMBL/GenBank/DDBJ whole genome shotgun (WGS) entry which is preliminary data.</text>
</comment>
<dbReference type="OrthoDB" id="5334845at2759"/>
<dbReference type="Gene3D" id="3.40.47.10">
    <property type="match status" value="1"/>
</dbReference>
<dbReference type="GO" id="GO:0004312">
    <property type="term" value="F:fatty acid synthase activity"/>
    <property type="evidence" value="ECO:0007669"/>
    <property type="project" value="TreeGrafter"/>
</dbReference>
<evidence type="ECO:0000313" key="4">
    <source>
        <dbReference type="Proteomes" id="UP000664132"/>
    </source>
</evidence>
<dbReference type="Pfam" id="PF02801">
    <property type="entry name" value="Ketoacyl-synt_C"/>
    <property type="match status" value="1"/>
</dbReference>
<dbReference type="Proteomes" id="UP000664132">
    <property type="component" value="Unassembled WGS sequence"/>
</dbReference>
<organism evidence="3 4">
    <name type="scientific">Cadophora malorum</name>
    <dbReference type="NCBI Taxonomy" id="108018"/>
    <lineage>
        <taxon>Eukaryota</taxon>
        <taxon>Fungi</taxon>
        <taxon>Dikarya</taxon>
        <taxon>Ascomycota</taxon>
        <taxon>Pezizomycotina</taxon>
        <taxon>Leotiomycetes</taxon>
        <taxon>Helotiales</taxon>
        <taxon>Ploettnerulaceae</taxon>
        <taxon>Cadophora</taxon>
    </lineage>
</organism>
<dbReference type="AlphaFoldDB" id="A0A8H7W6B6"/>
<evidence type="ECO:0000256" key="1">
    <source>
        <dbReference type="ARBA" id="ARBA00023268"/>
    </source>
</evidence>
<dbReference type="Gene3D" id="3.30.70.3290">
    <property type="match status" value="1"/>
</dbReference>
<evidence type="ECO:0000313" key="3">
    <source>
        <dbReference type="EMBL" id="KAG4413938.1"/>
    </source>
</evidence>